<protein>
    <submittedName>
        <fullName evidence="3">Putative nucleic acid-binding protein</fullName>
    </submittedName>
</protein>
<name>A0A4R8DI84_9BACT</name>
<comment type="caution">
    <text evidence="3">The sequence shown here is derived from an EMBL/GenBank/DDBJ whole genome shotgun (WGS) entry which is preliminary data.</text>
</comment>
<keyword evidence="4" id="KW-1185">Reference proteome</keyword>
<accession>A0A4R8DI84</accession>
<evidence type="ECO:0000313" key="4">
    <source>
        <dbReference type="Proteomes" id="UP000294498"/>
    </source>
</evidence>
<dbReference type="InterPro" id="IPR029060">
    <property type="entry name" value="PIN-like_dom_sf"/>
</dbReference>
<dbReference type="EMBL" id="SODV01000002">
    <property type="protein sequence ID" value="TDW97443.1"/>
    <property type="molecule type" value="Genomic_DNA"/>
</dbReference>
<organism evidence="3 4">
    <name type="scientific">Dinghuibacter silviterrae</name>
    <dbReference type="NCBI Taxonomy" id="1539049"/>
    <lineage>
        <taxon>Bacteria</taxon>
        <taxon>Pseudomonadati</taxon>
        <taxon>Bacteroidota</taxon>
        <taxon>Chitinophagia</taxon>
        <taxon>Chitinophagales</taxon>
        <taxon>Chitinophagaceae</taxon>
        <taxon>Dinghuibacter</taxon>
    </lineage>
</organism>
<sequence length="176" mass="20047">MQFITAVLDANVLYPLSLRDYLLNLAVEGLYDPIWTPEIHDEWIRNLLKNRPDLKRKQLEATRKAMDKAFPGANVTNVQSIANRLALPDPDDRHVLAAAIKAGAEVIVTANLRDFPEVMLAQHNIRAEHPDSFILSCIERDHQKSVRAFEEQVAVLRNPTMTVDEVLKSMEKNRIN</sequence>
<feature type="domain" description="VapC50 C-terminal" evidence="2">
    <location>
        <begin position="130"/>
        <end position="173"/>
    </location>
</feature>
<proteinExistence type="predicted"/>
<evidence type="ECO:0000313" key="3">
    <source>
        <dbReference type="EMBL" id="TDW97443.1"/>
    </source>
</evidence>
<dbReference type="InterPro" id="IPR002716">
    <property type="entry name" value="PIN_dom"/>
</dbReference>
<dbReference type="Pfam" id="PF13470">
    <property type="entry name" value="PIN_3"/>
    <property type="match status" value="1"/>
</dbReference>
<reference evidence="3 4" key="1">
    <citation type="submission" date="2019-03" db="EMBL/GenBank/DDBJ databases">
        <title>Genomic Encyclopedia of Type Strains, Phase IV (KMG-IV): sequencing the most valuable type-strain genomes for metagenomic binning, comparative biology and taxonomic classification.</title>
        <authorList>
            <person name="Goeker M."/>
        </authorList>
    </citation>
    <scope>NUCLEOTIDE SEQUENCE [LARGE SCALE GENOMIC DNA]</scope>
    <source>
        <strain evidence="3 4">DSM 100059</strain>
    </source>
</reference>
<evidence type="ECO:0000259" key="2">
    <source>
        <dbReference type="Pfam" id="PF26343"/>
    </source>
</evidence>
<dbReference type="Proteomes" id="UP000294498">
    <property type="component" value="Unassembled WGS sequence"/>
</dbReference>
<evidence type="ECO:0000259" key="1">
    <source>
        <dbReference type="Pfam" id="PF13470"/>
    </source>
</evidence>
<dbReference type="InterPro" id="IPR058652">
    <property type="entry name" value="VapC50_C"/>
</dbReference>
<dbReference type="SUPFAM" id="SSF88723">
    <property type="entry name" value="PIN domain-like"/>
    <property type="match status" value="1"/>
</dbReference>
<dbReference type="OrthoDB" id="211933at2"/>
<dbReference type="Pfam" id="PF26343">
    <property type="entry name" value="VapC50_C"/>
    <property type="match status" value="1"/>
</dbReference>
<dbReference type="AlphaFoldDB" id="A0A4R8DI84"/>
<feature type="domain" description="PIN" evidence="1">
    <location>
        <begin position="6"/>
        <end position="112"/>
    </location>
</feature>
<gene>
    <name evidence="3" type="ORF">EDB95_5293</name>
</gene>